<reference evidence="1 2" key="1">
    <citation type="journal article" date="2022" name="DNA Res.">
        <title>Chromosomal-level genome assembly of the orchid tree Bauhinia variegata (Leguminosae; Cercidoideae) supports the allotetraploid origin hypothesis of Bauhinia.</title>
        <authorList>
            <person name="Zhong Y."/>
            <person name="Chen Y."/>
            <person name="Zheng D."/>
            <person name="Pang J."/>
            <person name="Liu Y."/>
            <person name="Luo S."/>
            <person name="Meng S."/>
            <person name="Qian L."/>
            <person name="Wei D."/>
            <person name="Dai S."/>
            <person name="Zhou R."/>
        </authorList>
    </citation>
    <scope>NUCLEOTIDE SEQUENCE [LARGE SCALE GENOMIC DNA]</scope>
    <source>
        <strain evidence="1">BV-YZ2020</strain>
    </source>
</reference>
<comment type="caution">
    <text evidence="1">The sequence shown here is derived from an EMBL/GenBank/DDBJ whole genome shotgun (WGS) entry which is preliminary data.</text>
</comment>
<gene>
    <name evidence="1" type="ORF">L6164_033800</name>
</gene>
<dbReference type="Proteomes" id="UP000828941">
    <property type="component" value="Chromosome 13"/>
</dbReference>
<accession>A0ACB9KT40</accession>
<sequence length="124" mass="13496">MILNQPIQEILHNTKSCLEGFLYLGSPLINSISFTFDCTLIRSASMLFIPLSLMASAISLTFAHLKASQSKESMFSIVLSLFPALTSASTLKLSQLIFSFFFPGLLSFDFVVAALISSVSFVTA</sequence>
<evidence type="ECO:0000313" key="2">
    <source>
        <dbReference type="Proteomes" id="UP000828941"/>
    </source>
</evidence>
<proteinExistence type="predicted"/>
<dbReference type="EMBL" id="CM039438">
    <property type="protein sequence ID" value="KAI4300417.1"/>
    <property type="molecule type" value="Genomic_DNA"/>
</dbReference>
<keyword evidence="2" id="KW-1185">Reference proteome</keyword>
<name>A0ACB9KT40_BAUVA</name>
<protein>
    <submittedName>
        <fullName evidence="1">Uncharacterized protein</fullName>
    </submittedName>
</protein>
<organism evidence="1 2">
    <name type="scientific">Bauhinia variegata</name>
    <name type="common">Purple orchid tree</name>
    <name type="synonym">Phanera variegata</name>
    <dbReference type="NCBI Taxonomy" id="167791"/>
    <lineage>
        <taxon>Eukaryota</taxon>
        <taxon>Viridiplantae</taxon>
        <taxon>Streptophyta</taxon>
        <taxon>Embryophyta</taxon>
        <taxon>Tracheophyta</taxon>
        <taxon>Spermatophyta</taxon>
        <taxon>Magnoliopsida</taxon>
        <taxon>eudicotyledons</taxon>
        <taxon>Gunneridae</taxon>
        <taxon>Pentapetalae</taxon>
        <taxon>rosids</taxon>
        <taxon>fabids</taxon>
        <taxon>Fabales</taxon>
        <taxon>Fabaceae</taxon>
        <taxon>Cercidoideae</taxon>
        <taxon>Cercideae</taxon>
        <taxon>Bauhiniinae</taxon>
        <taxon>Bauhinia</taxon>
    </lineage>
</organism>
<evidence type="ECO:0000313" key="1">
    <source>
        <dbReference type="EMBL" id="KAI4300417.1"/>
    </source>
</evidence>